<evidence type="ECO:0000256" key="1">
    <source>
        <dbReference type="ARBA" id="ARBA00022450"/>
    </source>
</evidence>
<dbReference type="Gene3D" id="3.30.70.3290">
    <property type="match status" value="1"/>
</dbReference>
<keyword evidence="2" id="KW-0597">Phosphoprotein</keyword>
<dbReference type="InterPro" id="IPR018201">
    <property type="entry name" value="Ketoacyl_synth_AS"/>
</dbReference>
<dbReference type="Gene3D" id="3.40.366.10">
    <property type="entry name" value="Malonyl-Coenzyme A Acyl Carrier Protein, domain 2"/>
    <property type="match status" value="1"/>
</dbReference>
<dbReference type="RefSeq" id="WP_099498768.1">
    <property type="nucleotide sequence ID" value="NZ_CP026652.1"/>
</dbReference>
<dbReference type="CDD" id="cd00833">
    <property type="entry name" value="PKS"/>
    <property type="match status" value="1"/>
</dbReference>
<dbReference type="Proteomes" id="UP000238413">
    <property type="component" value="Chromosome"/>
</dbReference>
<feature type="region of interest" description="Disordered" evidence="5">
    <location>
        <begin position="433"/>
        <end position="456"/>
    </location>
</feature>
<dbReference type="InterPro" id="IPR014043">
    <property type="entry name" value="Acyl_transferase_dom"/>
</dbReference>
<dbReference type="Pfam" id="PF16197">
    <property type="entry name" value="KAsynt_C_assoc"/>
    <property type="match status" value="1"/>
</dbReference>
<proteinExistence type="predicted"/>
<dbReference type="InterPro" id="IPR032821">
    <property type="entry name" value="PKS_assoc"/>
</dbReference>
<dbReference type="SMART" id="SM00825">
    <property type="entry name" value="PKS_KS"/>
    <property type="match status" value="1"/>
</dbReference>
<sequence length="1068" mass="110493">MSAPPVAIIGIDCVFPGAHGKDGLWELLTRGASATRDVPADRWEASRYLSDAPGAPEGTMNTARGGYLNDIGAFDNAFFGIPPREAAAMDPQQRVLLQCAWRAVEDAGLRPGELDGSRTGVFVGVMGDEWALRMGDFGGVGAHTGPGTGHAMVANRLSYQLNLRGPSLAVDTACSSSLVAVHLACESLARGECDTALVAGVNVILTPALGIFYTQAGLSAPDGQCKPFHRDADGIGRGEGAAVLVLRRLQDALDDHDPVYAVVRGSAVNHGGRSNGFTAPSRFSQRDVMTEAYRRAEVRPQDVDFVEVHGTGTVLGDLIEASALGDVHGVPRERPCTIGSVKGNVGHTEGAAGAAGLVKAALALHHRLLPTTLHSHPENPRLRLAERGLRLAAAPLRLPATAVGSVSSFGLGGTNAHLVLSSAPAAARSLPHARLRSRGGTPMAPRAGRPAADTPHVFTLSAPDRAALRRNAAAQAEHVSGQRGGALAEVCRSANRVKTGLPYRFAVVAEGRSELTRALEEAAQDDTVLDRLSGRPAGGIRVGLLFTGQGAQYPGMTAALHRRLPLYRRFLAEADEACGGPLGYSVTGLILGDDPRIHRTGAAQPALFAVEYALGRTLLELGVEPAFVLGHSVGEFAAVCLAGVLSLADAARLVCLRGALMEQLPPGGGMLAVLAGLPETVLALASEPSLQVAAVNGPRNTVVSGDLAALGRLRSALLANGVRSRALEVSHAFHSSLMEPMTAEFEEAARAVRHDRPTVPVFSSVLGGGLADTAVDADYWVRQITQPVLFADAARAALAPEPTHVVEVGPRAVLTALLGSLDLPGNPRRLAVCSGEKSDARAFAEVVAALYRGGLDVDWESLHPPAEGPRHRPAPYRFSTEHRFTTSVTPTGPAHSGTLTGPAHSVTPTGPAHSVTPTGPAHSVTPTGPARPDHPASGYDHAPVPRTAVAPVATLAPIGAVAPVATLTPAGPVAPVGPIAPAAPASVEAAVLAAVAAAGGYASADIGAETLLYDDLGYDSMTLLLIARDLGRRFPGLDLAELPERPASSYRVSDLVSLVRGALERSPA</sequence>
<keyword evidence="8" id="KW-1185">Reference proteome</keyword>
<dbReference type="InterPro" id="IPR001227">
    <property type="entry name" value="Ac_transferase_dom_sf"/>
</dbReference>
<evidence type="ECO:0000256" key="2">
    <source>
        <dbReference type="ARBA" id="ARBA00022553"/>
    </source>
</evidence>
<evidence type="ECO:0000313" key="8">
    <source>
        <dbReference type="Proteomes" id="UP000238413"/>
    </source>
</evidence>
<dbReference type="InterPro" id="IPR014030">
    <property type="entry name" value="Ketoacyl_synth_N"/>
</dbReference>
<keyword evidence="1" id="KW-0596">Phosphopantetheine</keyword>
<protein>
    <submittedName>
        <fullName evidence="7">Polyketide synthase</fullName>
    </submittedName>
</protein>
<dbReference type="InterPro" id="IPR016036">
    <property type="entry name" value="Malonyl_transacylase_ACP-bd"/>
</dbReference>
<dbReference type="SUPFAM" id="SSF53901">
    <property type="entry name" value="Thiolase-like"/>
    <property type="match status" value="1"/>
</dbReference>
<feature type="region of interest" description="Disordered" evidence="5">
    <location>
        <begin position="885"/>
        <end position="943"/>
    </location>
</feature>
<dbReference type="Pfam" id="PF00109">
    <property type="entry name" value="ketoacyl-synt"/>
    <property type="match status" value="1"/>
</dbReference>
<dbReference type="InterPro" id="IPR006162">
    <property type="entry name" value="Ppantetheine_attach_site"/>
</dbReference>
<name>A0ABM6SMZ0_9ACTN</name>
<keyword evidence="4" id="KW-0012">Acyltransferase</keyword>
<dbReference type="PROSITE" id="PS00606">
    <property type="entry name" value="KS3_1"/>
    <property type="match status" value="1"/>
</dbReference>
<dbReference type="Gene3D" id="1.10.1200.10">
    <property type="entry name" value="ACP-like"/>
    <property type="match status" value="1"/>
</dbReference>
<dbReference type="Gene3D" id="3.40.47.10">
    <property type="match status" value="1"/>
</dbReference>
<feature type="domain" description="Ketosynthase family 3 (KS3)" evidence="6">
    <location>
        <begin position="3"/>
        <end position="422"/>
    </location>
</feature>
<dbReference type="SUPFAM" id="SSF52151">
    <property type="entry name" value="FabD/lysophospholipase-like"/>
    <property type="match status" value="1"/>
</dbReference>
<dbReference type="PROSITE" id="PS00012">
    <property type="entry name" value="PHOSPHOPANTETHEINE"/>
    <property type="match status" value="1"/>
</dbReference>
<dbReference type="InterPro" id="IPR020841">
    <property type="entry name" value="PKS_Beta-ketoAc_synthase_dom"/>
</dbReference>
<organism evidence="7 8">
    <name type="scientific">Streptomyces dengpaensis</name>
    <dbReference type="NCBI Taxonomy" id="2049881"/>
    <lineage>
        <taxon>Bacteria</taxon>
        <taxon>Bacillati</taxon>
        <taxon>Actinomycetota</taxon>
        <taxon>Actinomycetes</taxon>
        <taxon>Kitasatosporales</taxon>
        <taxon>Streptomycetaceae</taxon>
        <taxon>Streptomyces</taxon>
    </lineage>
</organism>
<dbReference type="PANTHER" id="PTHR43775:SF37">
    <property type="entry name" value="SI:DKEY-61P9.11"/>
    <property type="match status" value="1"/>
</dbReference>
<dbReference type="PROSITE" id="PS52004">
    <property type="entry name" value="KS3_2"/>
    <property type="match status" value="1"/>
</dbReference>
<reference evidence="7 8" key="1">
    <citation type="submission" date="2018-02" db="EMBL/GenBank/DDBJ databases">
        <title>Complete genome sequence of Streptomyces dengpaensis, the producer of angucyclines.</title>
        <authorList>
            <person name="Yumei L."/>
        </authorList>
    </citation>
    <scope>NUCLEOTIDE SEQUENCE [LARGE SCALE GENOMIC DNA]</scope>
    <source>
        <strain evidence="7 8">XZHG99</strain>
    </source>
</reference>
<dbReference type="InterPro" id="IPR036736">
    <property type="entry name" value="ACP-like_sf"/>
</dbReference>
<evidence type="ECO:0000259" key="6">
    <source>
        <dbReference type="PROSITE" id="PS52004"/>
    </source>
</evidence>
<evidence type="ECO:0000313" key="7">
    <source>
        <dbReference type="EMBL" id="AVH55795.1"/>
    </source>
</evidence>
<dbReference type="InterPro" id="IPR016039">
    <property type="entry name" value="Thiolase-like"/>
</dbReference>
<dbReference type="Pfam" id="PF00698">
    <property type="entry name" value="Acyl_transf_1"/>
    <property type="match status" value="1"/>
</dbReference>
<gene>
    <name evidence="7" type="ORF">C4B68_08460</name>
</gene>
<dbReference type="PANTHER" id="PTHR43775">
    <property type="entry name" value="FATTY ACID SYNTHASE"/>
    <property type="match status" value="1"/>
</dbReference>
<accession>A0ABM6SMZ0</accession>
<evidence type="ECO:0000256" key="5">
    <source>
        <dbReference type="SAM" id="MobiDB-lite"/>
    </source>
</evidence>
<dbReference type="SMART" id="SM00827">
    <property type="entry name" value="PKS_AT"/>
    <property type="match status" value="1"/>
</dbReference>
<dbReference type="EMBL" id="CP026652">
    <property type="protein sequence ID" value="AVH55795.1"/>
    <property type="molecule type" value="Genomic_DNA"/>
</dbReference>
<dbReference type="InterPro" id="IPR014031">
    <property type="entry name" value="Ketoacyl_synth_C"/>
</dbReference>
<keyword evidence="3" id="KW-0808">Transferase</keyword>
<dbReference type="InterPro" id="IPR050091">
    <property type="entry name" value="PKS_NRPS_Biosynth_Enz"/>
</dbReference>
<dbReference type="InterPro" id="IPR016035">
    <property type="entry name" value="Acyl_Trfase/lysoPLipase"/>
</dbReference>
<evidence type="ECO:0000256" key="4">
    <source>
        <dbReference type="ARBA" id="ARBA00023315"/>
    </source>
</evidence>
<dbReference type="Pfam" id="PF02801">
    <property type="entry name" value="Ketoacyl-synt_C"/>
    <property type="match status" value="1"/>
</dbReference>
<dbReference type="SUPFAM" id="SSF55048">
    <property type="entry name" value="Probable ACP-binding domain of malonyl-CoA ACP transacylase"/>
    <property type="match status" value="1"/>
</dbReference>
<evidence type="ECO:0000256" key="3">
    <source>
        <dbReference type="ARBA" id="ARBA00022679"/>
    </source>
</evidence>